<gene>
    <name evidence="6" type="ORF">FSB_LOCUS34801</name>
</gene>
<accession>A0A2N9H5L2</accession>
<feature type="domain" description="GAG-pre-integrase" evidence="3">
    <location>
        <begin position="517"/>
        <end position="580"/>
    </location>
</feature>
<evidence type="ECO:0000259" key="3">
    <source>
        <dbReference type="Pfam" id="PF13976"/>
    </source>
</evidence>
<dbReference type="Pfam" id="PF14244">
    <property type="entry name" value="Retrotran_gag_3"/>
    <property type="match status" value="1"/>
</dbReference>
<feature type="domain" description="Reverse transcriptase Ty1/copia-type" evidence="2">
    <location>
        <begin position="894"/>
        <end position="961"/>
    </location>
</feature>
<sequence length="1174" mass="130654">MYGDLVVVEGVVQWRYSCQKKRNQTMSWDLDLAVVVLTVMACGHDGVVGGSRICLLSSSSPTAVLSLTNWNKLEQAGSPVSNEAGTSWQSKQSEPITPIHTETHSAKTPPLSSNETPAPPTAPVAGFMDDSNPCLLNNGDNPGLSLVTQALTRENYQTWSRSMTMALIAKNKAGFVNGTIKPMEPISPQYSSWKRCDTMVLSWIINSLSKEISASVIYLDTAFEVWQDLKERFTQSNGPRVYQLQKAIASLSQDQVLTCNCGALKVLLDYQHYEYVMKFLVGLNDSYASVKGQILLMEPLPSINKLLLLPIISPMEETRILARKESPVCSHCGITSHTVEKCYKIHGYPPGYKPRGRAAANQVTISSMGNQGSAPLPITSEQCQKLISFLNSQMSNEASTSNHQATTAIAHSPNFSDTGATDHMIHSTKLFTKITSTIHTSVELPNGESVLATHIVSKLTLSLNCCIFFLSNLCFIQDLVKWKLIGRGKEKEGLYLLEHQDLVCAHEISPSSKSFSSIHKSFVHRSINNRSSNLQLWHNRLGHASYASLQFLKNSISDLCTSCNVDDHDNHCPVCPLAKQKRLPFSIHNKMPSVSFALIHCDVWGPIPFSTADGFKYFLTIVDDHTRSKFDPRASKCIFLRYPYGFKGYKVMDLMTYRIFISRDVVFHEHIFPFHNLNSKTSQIDHFAALVLPFYIDEPDIHLLPASTVIASGFTAPSTSDIASDFSAPAIDSVSPAVPMLDSLTSPSPALPISDITIVPISDLVQSTSPILPCPVESASPTLIYPMVNTRKSTRSSHPPRYLHDYHCNLAASPSPAFSISKDKVPALSSSVAAVKNWHIAQLDVNNAFLHGELNEKVYMDLPPGFHNKRGPSQMVCKLHKSLYRLKQASRQCNDLEAVNSLKLFLDKQFKLKDLGNLRYFLGLEVARSPNGISLSQRKYALEIIADARMLGCKPSKFPMEQHCNLSRTEGVLVQEPSTYRKLVGRLLYLTLTRPDITYAVHRLSQYMDQSREPHLQATYRVLQYVKATPGKGLFFSSSLNFISKVLHIQIGLHAQTLGEAEYRAMAVTMCEIVWLLSIFKDLRIPHPQAASLFCDSQAALHIASNPVFHETTKHIEIDCHLVRDKIQEGCVKTFYVSTHHQLADVLTKPLGFLQFSKLINKMNLLDLYQPIPS</sequence>
<name>A0A2N9H5L2_FAGSY</name>
<feature type="domain" description="Retroviral polymerase SH3-like" evidence="5">
    <location>
        <begin position="622"/>
        <end position="677"/>
    </location>
</feature>
<evidence type="ECO:0000259" key="5">
    <source>
        <dbReference type="Pfam" id="PF25597"/>
    </source>
</evidence>
<dbReference type="InterPro" id="IPR029472">
    <property type="entry name" value="Copia-like_N"/>
</dbReference>
<dbReference type="EMBL" id="OIVN01002848">
    <property type="protein sequence ID" value="SPD06919.1"/>
    <property type="molecule type" value="Genomic_DNA"/>
</dbReference>
<organism evidence="6">
    <name type="scientific">Fagus sylvatica</name>
    <name type="common">Beechnut</name>
    <dbReference type="NCBI Taxonomy" id="28930"/>
    <lineage>
        <taxon>Eukaryota</taxon>
        <taxon>Viridiplantae</taxon>
        <taxon>Streptophyta</taxon>
        <taxon>Embryophyta</taxon>
        <taxon>Tracheophyta</taxon>
        <taxon>Spermatophyta</taxon>
        <taxon>Magnoliopsida</taxon>
        <taxon>eudicotyledons</taxon>
        <taxon>Gunneridae</taxon>
        <taxon>Pentapetalae</taxon>
        <taxon>rosids</taxon>
        <taxon>fabids</taxon>
        <taxon>Fagales</taxon>
        <taxon>Fagaceae</taxon>
        <taxon>Fagus</taxon>
    </lineage>
</organism>
<dbReference type="CDD" id="cd09272">
    <property type="entry name" value="RNase_HI_RT_Ty1"/>
    <property type="match status" value="1"/>
</dbReference>
<dbReference type="AlphaFoldDB" id="A0A2N9H5L2"/>
<proteinExistence type="predicted"/>
<evidence type="ECO:0000259" key="4">
    <source>
        <dbReference type="Pfam" id="PF14244"/>
    </source>
</evidence>
<feature type="domain" description="Retrotransposon Copia-like N-terminal" evidence="4">
    <location>
        <begin position="140"/>
        <end position="182"/>
    </location>
</feature>
<reference evidence="6" key="1">
    <citation type="submission" date="2018-02" db="EMBL/GenBank/DDBJ databases">
        <authorList>
            <person name="Cohen D.B."/>
            <person name="Kent A.D."/>
        </authorList>
    </citation>
    <scope>NUCLEOTIDE SEQUENCE</scope>
</reference>
<feature type="region of interest" description="Disordered" evidence="1">
    <location>
        <begin position="100"/>
        <end position="125"/>
    </location>
</feature>
<dbReference type="InterPro" id="IPR025724">
    <property type="entry name" value="GAG-pre-integrase_dom"/>
</dbReference>
<dbReference type="InterPro" id="IPR013103">
    <property type="entry name" value="RVT_2"/>
</dbReference>
<evidence type="ECO:0000259" key="2">
    <source>
        <dbReference type="Pfam" id="PF07727"/>
    </source>
</evidence>
<dbReference type="PANTHER" id="PTHR37610:SF97">
    <property type="entry name" value="RETROTRANSPOSON GAG DOMAIN-CONTAINING PROTEIN"/>
    <property type="match status" value="1"/>
</dbReference>
<dbReference type="Pfam" id="PF07727">
    <property type="entry name" value="RVT_2"/>
    <property type="match status" value="2"/>
</dbReference>
<dbReference type="Pfam" id="PF25597">
    <property type="entry name" value="SH3_retrovirus"/>
    <property type="match status" value="1"/>
</dbReference>
<protein>
    <recommendedName>
        <fullName evidence="7">Reverse transcriptase Ty1/copia-type domain-containing protein</fullName>
    </recommendedName>
</protein>
<dbReference type="SUPFAM" id="SSF56672">
    <property type="entry name" value="DNA/RNA polymerases"/>
    <property type="match status" value="1"/>
</dbReference>
<dbReference type="InterPro" id="IPR057670">
    <property type="entry name" value="SH3_retrovirus"/>
</dbReference>
<dbReference type="PANTHER" id="PTHR37610">
    <property type="entry name" value="CCHC-TYPE DOMAIN-CONTAINING PROTEIN"/>
    <property type="match status" value="1"/>
</dbReference>
<dbReference type="InterPro" id="IPR043502">
    <property type="entry name" value="DNA/RNA_pol_sf"/>
</dbReference>
<evidence type="ECO:0008006" key="7">
    <source>
        <dbReference type="Google" id="ProtNLM"/>
    </source>
</evidence>
<feature type="domain" description="Reverse transcriptase Ty1/copia-type" evidence="2">
    <location>
        <begin position="829"/>
        <end position="893"/>
    </location>
</feature>
<evidence type="ECO:0000256" key="1">
    <source>
        <dbReference type="SAM" id="MobiDB-lite"/>
    </source>
</evidence>
<dbReference type="Pfam" id="PF13976">
    <property type="entry name" value="gag_pre-integrs"/>
    <property type="match status" value="1"/>
</dbReference>
<evidence type="ECO:0000313" key="6">
    <source>
        <dbReference type="EMBL" id="SPD06919.1"/>
    </source>
</evidence>